<reference evidence="1" key="1">
    <citation type="journal article" date="2012" name="Nature">
        <title>The tomato genome sequence provides insights into fleshy fruit evolution.</title>
        <authorList>
            <consortium name="Tomato Genome Consortium"/>
        </authorList>
    </citation>
    <scope>NUCLEOTIDE SEQUENCE [LARGE SCALE GENOMIC DNA]</scope>
    <source>
        <strain evidence="1">cv. Heinz 1706</strain>
    </source>
</reference>
<dbReference type="EnsemblPlants" id="Solyc12g035826.1.1">
    <property type="protein sequence ID" value="Solyc12g035826.1.1"/>
    <property type="gene ID" value="Solyc12g035826.1"/>
</dbReference>
<evidence type="ECO:0000313" key="1">
    <source>
        <dbReference type="EnsemblPlants" id="Solyc12g035826.1.1"/>
    </source>
</evidence>
<keyword evidence="2" id="KW-1185">Reference proteome</keyword>
<organism evidence="1">
    <name type="scientific">Solanum lycopersicum</name>
    <name type="common">Tomato</name>
    <name type="synonym">Lycopersicon esculentum</name>
    <dbReference type="NCBI Taxonomy" id="4081"/>
    <lineage>
        <taxon>Eukaryota</taxon>
        <taxon>Viridiplantae</taxon>
        <taxon>Streptophyta</taxon>
        <taxon>Embryophyta</taxon>
        <taxon>Tracheophyta</taxon>
        <taxon>Spermatophyta</taxon>
        <taxon>Magnoliopsida</taxon>
        <taxon>eudicotyledons</taxon>
        <taxon>Gunneridae</taxon>
        <taxon>Pentapetalae</taxon>
        <taxon>asterids</taxon>
        <taxon>lamiids</taxon>
        <taxon>Solanales</taxon>
        <taxon>Solanaceae</taxon>
        <taxon>Solanoideae</taxon>
        <taxon>Solaneae</taxon>
        <taxon>Solanum</taxon>
        <taxon>Solanum subgen. Lycopersicon</taxon>
    </lineage>
</organism>
<dbReference type="AlphaFoldDB" id="A0A3Q7J7K9"/>
<accession>A0A3Q7J7K9</accession>
<dbReference type="Proteomes" id="UP000004994">
    <property type="component" value="Chromosome 12"/>
</dbReference>
<reference evidence="1" key="2">
    <citation type="submission" date="2019-01" db="UniProtKB">
        <authorList>
            <consortium name="EnsemblPlants"/>
        </authorList>
    </citation>
    <scope>IDENTIFICATION</scope>
    <source>
        <strain evidence="1">cv. Heinz 1706</strain>
    </source>
</reference>
<sequence>IHVFLVPLANTEFSRVPFVIPTFFFYVKYQKLHANSNWMRYHYVFYKVEILVFHIHVPAARMSIILLEGFGGTHVGHILGVGCLFNLCIYLVPYLPGCTAFSKAFYRIGSYFNPCWTNRYTNNQSIGGRHCINLGALADLVHQYIFLCLFQSCPTLLTPPSKPVSCSFSKHVILFHLFLNLL</sequence>
<name>A0A3Q7J7K9_SOLLC</name>
<dbReference type="Gramene" id="Solyc12g035826.1.1">
    <property type="protein sequence ID" value="Solyc12g035826.1.1"/>
    <property type="gene ID" value="Solyc12g035826.1"/>
</dbReference>
<protein>
    <submittedName>
        <fullName evidence="1">Uncharacterized protein</fullName>
    </submittedName>
</protein>
<dbReference type="InParanoid" id="A0A3Q7J7K9"/>
<proteinExistence type="predicted"/>
<evidence type="ECO:0000313" key="2">
    <source>
        <dbReference type="Proteomes" id="UP000004994"/>
    </source>
</evidence>